<dbReference type="InterPro" id="IPR000399">
    <property type="entry name" value="TPP-bd_CS"/>
</dbReference>
<evidence type="ECO:0000256" key="2">
    <source>
        <dbReference type="ARBA" id="ARBA00007812"/>
    </source>
</evidence>
<comment type="cofactor">
    <cofactor evidence="1">
        <name>thiamine diphosphate</name>
        <dbReference type="ChEBI" id="CHEBI:58937"/>
    </cofactor>
</comment>
<dbReference type="Proteomes" id="UP000324917">
    <property type="component" value="Unassembled WGS sequence"/>
</dbReference>
<dbReference type="GO" id="GO:0003984">
    <property type="term" value="F:acetolactate synthase activity"/>
    <property type="evidence" value="ECO:0007669"/>
    <property type="project" value="TreeGrafter"/>
</dbReference>
<dbReference type="CDD" id="cd02002">
    <property type="entry name" value="TPP_BFDC"/>
    <property type="match status" value="1"/>
</dbReference>
<dbReference type="EMBL" id="BHVP01000007">
    <property type="protein sequence ID" value="GCA73797.1"/>
    <property type="molecule type" value="Genomic_DNA"/>
</dbReference>
<dbReference type="InterPro" id="IPR029035">
    <property type="entry name" value="DHS-like_NAD/FAD-binding_dom"/>
</dbReference>
<dbReference type="SUPFAM" id="SSF52518">
    <property type="entry name" value="Thiamin diphosphate-binding fold (THDP-binding)"/>
    <property type="match status" value="2"/>
</dbReference>
<evidence type="ECO:0000313" key="8">
    <source>
        <dbReference type="EMBL" id="GCA73797.1"/>
    </source>
</evidence>
<gene>
    <name evidence="8" type="primary">mdlC</name>
    <name evidence="8" type="ORF">MiTe_00617</name>
</gene>
<comment type="caution">
    <text evidence="8">The sequence shown here is derived from an EMBL/GenBank/DDBJ whole genome shotgun (WGS) entry which is preliminary data.</text>
</comment>
<dbReference type="PANTHER" id="PTHR18968">
    <property type="entry name" value="THIAMINE PYROPHOSPHATE ENZYMES"/>
    <property type="match status" value="1"/>
</dbReference>
<dbReference type="InterPro" id="IPR011766">
    <property type="entry name" value="TPP_enzyme_TPP-bd"/>
</dbReference>
<evidence type="ECO:0000256" key="3">
    <source>
        <dbReference type="ARBA" id="ARBA00023052"/>
    </source>
</evidence>
<dbReference type="InterPro" id="IPR045229">
    <property type="entry name" value="TPP_enz"/>
</dbReference>
<proteinExistence type="inferred from homology"/>
<organism evidence="8 9">
    <name type="scientific">Microcystis aeruginosa NIES-2520</name>
    <dbReference type="NCBI Taxonomy" id="2303982"/>
    <lineage>
        <taxon>Bacteria</taxon>
        <taxon>Bacillati</taxon>
        <taxon>Cyanobacteriota</taxon>
        <taxon>Cyanophyceae</taxon>
        <taxon>Oscillatoriophycideae</taxon>
        <taxon>Chroococcales</taxon>
        <taxon>Microcystaceae</taxon>
        <taxon>Microcystis</taxon>
    </lineage>
</organism>
<dbReference type="GO" id="GO:0005948">
    <property type="term" value="C:acetolactate synthase complex"/>
    <property type="evidence" value="ECO:0007669"/>
    <property type="project" value="TreeGrafter"/>
</dbReference>
<evidence type="ECO:0000259" key="5">
    <source>
        <dbReference type="Pfam" id="PF00205"/>
    </source>
</evidence>
<dbReference type="Pfam" id="PF00205">
    <property type="entry name" value="TPP_enzyme_M"/>
    <property type="match status" value="1"/>
</dbReference>
<dbReference type="InterPro" id="IPR012001">
    <property type="entry name" value="Thiamin_PyroP_enz_TPP-bd_dom"/>
</dbReference>
<feature type="domain" description="Thiamine pyrophosphate enzyme N-terminal TPP-binding" evidence="7">
    <location>
        <begin position="6"/>
        <end position="113"/>
    </location>
</feature>
<dbReference type="InterPro" id="IPR012000">
    <property type="entry name" value="Thiamin_PyroP_enz_cen_dom"/>
</dbReference>
<dbReference type="InterPro" id="IPR029061">
    <property type="entry name" value="THDP-binding"/>
</dbReference>
<accession>A0A5A5RKZ8</accession>
<feature type="domain" description="Thiamine pyrophosphate enzyme TPP-binding" evidence="6">
    <location>
        <begin position="403"/>
        <end position="551"/>
    </location>
</feature>
<dbReference type="Gene3D" id="3.40.50.970">
    <property type="match status" value="2"/>
</dbReference>
<keyword evidence="3 4" id="KW-0786">Thiamine pyrophosphate</keyword>
<dbReference type="SUPFAM" id="SSF52467">
    <property type="entry name" value="DHS-like NAD/FAD-binding domain"/>
    <property type="match status" value="1"/>
</dbReference>
<dbReference type="AlphaFoldDB" id="A0A5A5RKZ8"/>
<dbReference type="Pfam" id="PF02775">
    <property type="entry name" value="TPP_enzyme_C"/>
    <property type="match status" value="1"/>
</dbReference>
<evidence type="ECO:0000259" key="7">
    <source>
        <dbReference type="Pfam" id="PF02776"/>
    </source>
</evidence>
<dbReference type="Pfam" id="PF02776">
    <property type="entry name" value="TPP_enzyme_N"/>
    <property type="match status" value="1"/>
</dbReference>
<reference evidence="8 9" key="1">
    <citation type="submission" date="2018-09" db="EMBL/GenBank/DDBJ databases">
        <title>Evolutionary history of phycoerythrin pigmentation in the water bloom-forming cyanobacterium Microcystis aeruginosa.</title>
        <authorList>
            <person name="Tanabe Y."/>
            <person name="Tanabe Y."/>
            <person name="Yamaguchi H."/>
        </authorList>
    </citation>
    <scope>NUCLEOTIDE SEQUENCE [LARGE SCALE GENOMIC DNA]</scope>
    <source>
        <strain evidence="8 9">NIES-2520</strain>
    </source>
</reference>
<dbReference type="RefSeq" id="WP_149985635.1">
    <property type="nucleotide sequence ID" value="NZ_BHVP01000007.1"/>
</dbReference>
<dbReference type="GO" id="GO:0050660">
    <property type="term" value="F:flavin adenine dinucleotide binding"/>
    <property type="evidence" value="ECO:0007669"/>
    <property type="project" value="TreeGrafter"/>
</dbReference>
<evidence type="ECO:0000256" key="1">
    <source>
        <dbReference type="ARBA" id="ARBA00001964"/>
    </source>
</evidence>
<dbReference type="GO" id="GO:0009097">
    <property type="term" value="P:isoleucine biosynthetic process"/>
    <property type="evidence" value="ECO:0007669"/>
    <property type="project" value="TreeGrafter"/>
</dbReference>
<evidence type="ECO:0000313" key="9">
    <source>
        <dbReference type="Proteomes" id="UP000324917"/>
    </source>
</evidence>
<dbReference type="GO" id="GO:0009099">
    <property type="term" value="P:L-valine biosynthetic process"/>
    <property type="evidence" value="ECO:0007669"/>
    <property type="project" value="TreeGrafter"/>
</dbReference>
<dbReference type="GO" id="GO:0000287">
    <property type="term" value="F:magnesium ion binding"/>
    <property type="evidence" value="ECO:0007669"/>
    <property type="project" value="InterPro"/>
</dbReference>
<evidence type="ECO:0000256" key="4">
    <source>
        <dbReference type="RuleBase" id="RU362132"/>
    </source>
</evidence>
<dbReference type="CDD" id="cd07035">
    <property type="entry name" value="TPP_PYR_POX_like"/>
    <property type="match status" value="1"/>
</dbReference>
<sequence>MAGKTGRFAILEQFLADGFTYMFGNPGTSEEGFLDALGDYPDLKYILTLQESVAVMTADGYARATGKPALVQIHSTPGLGNAIGALYQAKRGHSPLVVIGGDAGIKYQAMDAQMAGDLLAFAEPVTKWSTLVMEPSSLLRVLRRAVKIATTPPMGPVYVCLPVDILDAPTVEPVRPTSLPSTRVIPDEVLVKEMAEILASSQKPMIFVGDGVSFSEAQAELTQVAELLGAEVWGADIGDLNMSYTHPLYQGSTGHMFGYSSKPITTKGDVNLVVGTYMLPEVFPDLGDIFAPGAKVLHIDLNAYEIAKNHPVDIGVVSDPKLTLAKLAIILESMLNPEQKAAAKARTEAIGQAKAQNHQRQLDADRQIRDHVPLHLSRFMEELAAKLPEDAVIFDEAITNSPAITRYFPPTKPRHYFVTRGGSLGVGIPGAIGAKLAHPDKTVIGFAGDGGAMYTIQALWTAARHNIDVKFVICNNRSYRILQENIAAYWQERNIPERHYPLSFDLSKPDIHFASIAQSLGVPGVRVEKPADIAGAIEQMLNHPGPFLIDVVLEGDVNPEMIGIRCGQ</sequence>
<dbReference type="PANTHER" id="PTHR18968:SF13">
    <property type="entry name" value="ACETOLACTATE SYNTHASE CATALYTIC SUBUNIT, MITOCHONDRIAL"/>
    <property type="match status" value="1"/>
</dbReference>
<comment type="similarity">
    <text evidence="2 4">Belongs to the TPP enzyme family.</text>
</comment>
<dbReference type="GO" id="GO:0050695">
    <property type="term" value="F:benzoylformate decarboxylase activity"/>
    <property type="evidence" value="ECO:0007669"/>
    <property type="project" value="UniProtKB-EC"/>
</dbReference>
<protein>
    <submittedName>
        <fullName evidence="8">Benzoylformate decarboxylase</fullName>
        <ecNumber evidence="8">4.1.1.7</ecNumber>
    </submittedName>
</protein>
<evidence type="ECO:0000259" key="6">
    <source>
        <dbReference type="Pfam" id="PF02775"/>
    </source>
</evidence>
<keyword evidence="8" id="KW-0456">Lyase</keyword>
<dbReference type="PROSITE" id="PS00187">
    <property type="entry name" value="TPP_ENZYMES"/>
    <property type="match status" value="1"/>
</dbReference>
<dbReference type="Gene3D" id="3.40.50.1220">
    <property type="entry name" value="TPP-binding domain"/>
    <property type="match status" value="1"/>
</dbReference>
<dbReference type="GO" id="GO:0030976">
    <property type="term" value="F:thiamine pyrophosphate binding"/>
    <property type="evidence" value="ECO:0007669"/>
    <property type="project" value="InterPro"/>
</dbReference>
<name>A0A5A5RKZ8_MICAE</name>
<feature type="domain" description="Thiamine pyrophosphate enzyme central" evidence="5">
    <location>
        <begin position="191"/>
        <end position="327"/>
    </location>
</feature>
<dbReference type="EC" id="4.1.1.7" evidence="8"/>